<organism evidence="3 4">
    <name type="scientific">Paenibacillus whitsoniae</name>
    <dbReference type="NCBI Taxonomy" id="2496558"/>
    <lineage>
        <taxon>Bacteria</taxon>
        <taxon>Bacillati</taxon>
        <taxon>Bacillota</taxon>
        <taxon>Bacilli</taxon>
        <taxon>Bacillales</taxon>
        <taxon>Paenibacillaceae</taxon>
        <taxon>Paenibacillus</taxon>
    </lineage>
</organism>
<dbReference type="PROSITE" id="PS50005">
    <property type="entry name" value="TPR"/>
    <property type="match status" value="1"/>
</dbReference>
<name>A0A3S0C490_9BACL</name>
<dbReference type="SUPFAM" id="SSF53448">
    <property type="entry name" value="Nucleotide-diphospho-sugar transferases"/>
    <property type="match status" value="1"/>
</dbReference>
<dbReference type="GO" id="GO:0016740">
    <property type="term" value="F:transferase activity"/>
    <property type="evidence" value="ECO:0007669"/>
    <property type="project" value="UniProtKB-KW"/>
</dbReference>
<keyword evidence="4" id="KW-1185">Reference proteome</keyword>
<dbReference type="InterPro" id="IPR019734">
    <property type="entry name" value="TPR_rpt"/>
</dbReference>
<comment type="caution">
    <text evidence="3">The sequence shown here is derived from an EMBL/GenBank/DDBJ whole genome shotgun (WGS) entry which is preliminary data.</text>
</comment>
<dbReference type="CDD" id="cd02511">
    <property type="entry name" value="Beta4Glucosyltransferase"/>
    <property type="match status" value="1"/>
</dbReference>
<protein>
    <submittedName>
        <fullName evidence="3">Glycosyltransferase</fullName>
    </submittedName>
</protein>
<dbReference type="Proteomes" id="UP000276128">
    <property type="component" value="Unassembled WGS sequence"/>
</dbReference>
<dbReference type="SMART" id="SM00028">
    <property type="entry name" value="TPR"/>
    <property type="match status" value="2"/>
</dbReference>
<dbReference type="AlphaFoldDB" id="A0A3S0C490"/>
<proteinExistence type="predicted"/>
<dbReference type="SUPFAM" id="SSF48452">
    <property type="entry name" value="TPR-like"/>
    <property type="match status" value="1"/>
</dbReference>
<keyword evidence="3" id="KW-0808">Transferase</keyword>
<reference evidence="3 4" key="1">
    <citation type="submission" date="2018-12" db="EMBL/GenBank/DDBJ databases">
        <title>Bacillus ochoae sp. nov., Paenibacillus whitsoniae sp. nov., Paenibacillus spiritus sp. nov. Isolated from the Mars Exploration Rover during spacecraft assembly.</title>
        <authorList>
            <person name="Seuylemezian A."/>
            <person name="Vaishampayan P."/>
        </authorList>
    </citation>
    <scope>NUCLEOTIDE SEQUENCE [LARGE SCALE GENOMIC DNA]</scope>
    <source>
        <strain evidence="3 4">MER 54</strain>
    </source>
</reference>
<dbReference type="PANTHER" id="PTHR43630">
    <property type="entry name" value="POLY-BETA-1,6-N-ACETYL-D-GLUCOSAMINE SYNTHASE"/>
    <property type="match status" value="1"/>
</dbReference>
<evidence type="ECO:0000259" key="2">
    <source>
        <dbReference type="Pfam" id="PF00535"/>
    </source>
</evidence>
<evidence type="ECO:0000256" key="1">
    <source>
        <dbReference type="PROSITE-ProRule" id="PRU00339"/>
    </source>
</evidence>
<accession>A0A3S0C490</accession>
<feature type="domain" description="Glycosyltransferase 2-like" evidence="2">
    <location>
        <begin position="1"/>
        <end position="129"/>
    </location>
</feature>
<gene>
    <name evidence="3" type="ORF">EJQ19_31390</name>
</gene>
<keyword evidence="1" id="KW-0802">TPR repeat</keyword>
<feature type="repeat" description="TPR" evidence="1">
    <location>
        <begin position="309"/>
        <end position="342"/>
    </location>
</feature>
<dbReference type="PANTHER" id="PTHR43630:SF2">
    <property type="entry name" value="GLYCOSYLTRANSFERASE"/>
    <property type="match status" value="1"/>
</dbReference>
<dbReference type="InterPro" id="IPR001173">
    <property type="entry name" value="Glyco_trans_2-like"/>
</dbReference>
<evidence type="ECO:0000313" key="4">
    <source>
        <dbReference type="Proteomes" id="UP000276128"/>
    </source>
</evidence>
<dbReference type="OrthoDB" id="9815923at2"/>
<sequence length="366" mass="42572">MIVKDEEAFIENCLRSVQDTVDEIVIVDTGSTDHTVDICRSFGAKIVEFPWMDDFASARNRGLLEANGDWILWLDADEELDQKSGQILLHSLDQDEHDFFSIHLVNYMGEQVQLDNAYLIAHTRLFRNRKGIQFKNRIHEILDTPPPNQIPILPIKVYHYGYLDPVVRRKNKSQRNMTILENEMKKSDYDPWIPYHMASEYYRIREYEKAFQYVNMSILQFLIKQLSPPSLLYKLKYSILLSVGSIDTAWPGIQKAIELHPDYVDLHFYKGIILLVKENYSDSLAAFEHCINLGEKYLNHLVLHGVGTFQAWYYIGVCFEKMNRIDDAKDAYKKSILLSSSYLPPREALLKCLSEEDQSITTTDIS</sequence>
<dbReference type="Pfam" id="PF00535">
    <property type="entry name" value="Glycos_transf_2"/>
    <property type="match status" value="1"/>
</dbReference>
<evidence type="ECO:0000313" key="3">
    <source>
        <dbReference type="EMBL" id="RTE00425.1"/>
    </source>
</evidence>
<dbReference type="EMBL" id="RXHU01000156">
    <property type="protein sequence ID" value="RTE00425.1"/>
    <property type="molecule type" value="Genomic_DNA"/>
</dbReference>
<dbReference type="Gene3D" id="1.25.40.10">
    <property type="entry name" value="Tetratricopeptide repeat domain"/>
    <property type="match status" value="1"/>
</dbReference>
<dbReference type="Gene3D" id="3.90.550.10">
    <property type="entry name" value="Spore Coat Polysaccharide Biosynthesis Protein SpsA, Chain A"/>
    <property type="match status" value="1"/>
</dbReference>
<dbReference type="InterPro" id="IPR029044">
    <property type="entry name" value="Nucleotide-diphossugar_trans"/>
</dbReference>
<dbReference type="InterPro" id="IPR011990">
    <property type="entry name" value="TPR-like_helical_dom_sf"/>
</dbReference>